<keyword evidence="13" id="KW-0564">Palmitate</keyword>
<dbReference type="InterPro" id="IPR003374">
    <property type="entry name" value="ApbE-like_sf"/>
</dbReference>
<dbReference type="FunFam" id="3.10.520.10:FF:000001">
    <property type="entry name" value="FAD:protein FMN transferase"/>
    <property type="match status" value="1"/>
</dbReference>
<evidence type="ECO:0000256" key="4">
    <source>
        <dbReference type="ARBA" id="ARBA00022475"/>
    </source>
</evidence>
<keyword evidence="6 18" id="KW-0285">Flavoprotein</keyword>
<comment type="similarity">
    <text evidence="1 18">Belongs to the ApbE family.</text>
</comment>
<evidence type="ECO:0000256" key="14">
    <source>
        <dbReference type="ARBA" id="ARBA00023288"/>
    </source>
</evidence>
<evidence type="ECO:0000256" key="9">
    <source>
        <dbReference type="ARBA" id="ARBA00022729"/>
    </source>
</evidence>
<keyword evidence="11 18" id="KW-0460">Magnesium</keyword>
<keyword evidence="7 18" id="KW-0808">Transferase</keyword>
<comment type="caution">
    <text evidence="20">The sequence shown here is derived from an EMBL/GenBank/DDBJ whole genome shotgun (WGS) entry which is preliminary data.</text>
</comment>
<dbReference type="Proteomes" id="UP000242502">
    <property type="component" value="Unassembled WGS sequence"/>
</dbReference>
<keyword evidence="4" id="KW-1003">Cell membrane</keyword>
<dbReference type="GO" id="GO:0005886">
    <property type="term" value="C:plasma membrane"/>
    <property type="evidence" value="ECO:0007669"/>
    <property type="project" value="UniProtKB-SubCell"/>
</dbReference>
<evidence type="ECO:0000256" key="2">
    <source>
        <dbReference type="ARBA" id="ARBA00011955"/>
    </source>
</evidence>
<keyword evidence="12" id="KW-0472">Membrane</keyword>
<evidence type="ECO:0000256" key="3">
    <source>
        <dbReference type="ARBA" id="ARBA00016337"/>
    </source>
</evidence>
<comment type="cofactor">
    <cofactor evidence="19">
        <name>Mg(2+)</name>
        <dbReference type="ChEBI" id="CHEBI:18420"/>
    </cofactor>
    <cofactor evidence="19">
        <name>Mn(2+)</name>
        <dbReference type="ChEBI" id="CHEBI:29035"/>
    </cofactor>
    <text evidence="19">Magnesium. Can also use manganese.</text>
</comment>
<sequence>MFEVLTSPLIKTRPSASFLLVALLLSLLLSGCREPPKSLILTGKTMGTTYRIILAKPDTSLHLKQLQESINNELVKINQLMSTYIEDSEISRFNRATTNEWFQLSPETYEVLNYSLSLSAQTEGKFDITVGPLINLWGFGYPNKEGLPSDIEIAAVMPMIGWQFIELNPSVLQARKNKPLSIDMSAVAKGYGVDHIAALLDKWLIKDYLVEIGGEIKVKGTNNQNQQWRIGIETPSLHQSGAQQVIALNNRAVATSGDYRNFFEKEGVRYSHTIDPMTGKPVVHNIASLTVISNSAMEADGLATALMAMGEQKALGLSKKHNIPIYILLYKGKQFTSVHSPAFAEYLSPKH</sequence>
<gene>
    <name evidence="20" type="ORF">AB835_02535</name>
</gene>
<evidence type="ECO:0000256" key="19">
    <source>
        <dbReference type="PIRSR" id="PIRSR006268-2"/>
    </source>
</evidence>
<evidence type="ECO:0000256" key="7">
    <source>
        <dbReference type="ARBA" id="ARBA00022679"/>
    </source>
</evidence>
<evidence type="ECO:0000256" key="18">
    <source>
        <dbReference type="PIRNR" id="PIRNR006268"/>
    </source>
</evidence>
<evidence type="ECO:0000256" key="5">
    <source>
        <dbReference type="ARBA" id="ARBA00022519"/>
    </source>
</evidence>
<proteinExistence type="inferred from homology"/>
<name>A0A1D2QSR0_9GAMM</name>
<evidence type="ECO:0000256" key="10">
    <source>
        <dbReference type="ARBA" id="ARBA00022827"/>
    </source>
</evidence>
<feature type="binding site" evidence="19">
    <location>
        <position position="186"/>
    </location>
    <ligand>
        <name>Mg(2+)</name>
        <dbReference type="ChEBI" id="CHEBI:18420"/>
    </ligand>
</feature>
<evidence type="ECO:0000256" key="8">
    <source>
        <dbReference type="ARBA" id="ARBA00022723"/>
    </source>
</evidence>
<evidence type="ECO:0000256" key="16">
    <source>
        <dbReference type="ARBA" id="ARBA00048540"/>
    </source>
</evidence>
<protein>
    <recommendedName>
        <fullName evidence="3 18">FAD:protein FMN transferase</fullName>
        <ecNumber evidence="2 18">2.7.1.180</ecNumber>
    </recommendedName>
    <alternativeName>
        <fullName evidence="15 18">Flavin transferase</fullName>
    </alternativeName>
</protein>
<accession>A0A1D2QSR0</accession>
<evidence type="ECO:0000256" key="15">
    <source>
        <dbReference type="ARBA" id="ARBA00031306"/>
    </source>
</evidence>
<dbReference type="PANTHER" id="PTHR30040">
    <property type="entry name" value="THIAMINE BIOSYNTHESIS LIPOPROTEIN APBE"/>
    <property type="match status" value="1"/>
</dbReference>
<evidence type="ECO:0000256" key="1">
    <source>
        <dbReference type="ARBA" id="ARBA00008282"/>
    </source>
</evidence>
<keyword evidence="14" id="KW-0449">Lipoprotein</keyword>
<dbReference type="PIRSF" id="PIRSF006268">
    <property type="entry name" value="ApbE"/>
    <property type="match status" value="1"/>
</dbReference>
<evidence type="ECO:0000313" key="21">
    <source>
        <dbReference type="Proteomes" id="UP000242502"/>
    </source>
</evidence>
<evidence type="ECO:0000256" key="13">
    <source>
        <dbReference type="ARBA" id="ARBA00023139"/>
    </source>
</evidence>
<keyword evidence="5" id="KW-0997">Cell inner membrane</keyword>
<dbReference type="GO" id="GO:0016740">
    <property type="term" value="F:transferase activity"/>
    <property type="evidence" value="ECO:0007669"/>
    <property type="project" value="UniProtKB-UniRule"/>
</dbReference>
<organism evidence="20 21">
    <name type="scientific">Candidatus Endobugula sertula</name>
    <name type="common">Bugula neritina bacterial symbiont</name>
    <dbReference type="NCBI Taxonomy" id="62101"/>
    <lineage>
        <taxon>Bacteria</taxon>
        <taxon>Pseudomonadati</taxon>
        <taxon>Pseudomonadota</taxon>
        <taxon>Gammaproteobacteria</taxon>
        <taxon>Cellvibrionales</taxon>
        <taxon>Cellvibrionaceae</taxon>
        <taxon>Candidatus Endobugula</taxon>
    </lineage>
</organism>
<feature type="binding site" evidence="19">
    <location>
        <position position="304"/>
    </location>
    <ligand>
        <name>Mg(2+)</name>
        <dbReference type="ChEBI" id="CHEBI:18420"/>
    </ligand>
</feature>
<keyword evidence="10 18" id="KW-0274">FAD</keyword>
<comment type="catalytic activity">
    <reaction evidence="16 18">
        <text>L-threonyl-[protein] + FAD = FMN-L-threonyl-[protein] + AMP + H(+)</text>
        <dbReference type="Rhea" id="RHEA:36847"/>
        <dbReference type="Rhea" id="RHEA-COMP:11060"/>
        <dbReference type="Rhea" id="RHEA-COMP:11061"/>
        <dbReference type="ChEBI" id="CHEBI:15378"/>
        <dbReference type="ChEBI" id="CHEBI:30013"/>
        <dbReference type="ChEBI" id="CHEBI:57692"/>
        <dbReference type="ChEBI" id="CHEBI:74257"/>
        <dbReference type="ChEBI" id="CHEBI:456215"/>
        <dbReference type="EC" id="2.7.1.180"/>
    </reaction>
</comment>
<dbReference type="EMBL" id="MDLC01000006">
    <property type="protein sequence ID" value="ODS24625.1"/>
    <property type="molecule type" value="Genomic_DNA"/>
</dbReference>
<evidence type="ECO:0000313" key="20">
    <source>
        <dbReference type="EMBL" id="ODS24625.1"/>
    </source>
</evidence>
<dbReference type="PANTHER" id="PTHR30040:SF2">
    <property type="entry name" value="FAD:PROTEIN FMN TRANSFERASE"/>
    <property type="match status" value="1"/>
</dbReference>
<dbReference type="STRING" id="62101.AB835_02535"/>
<comment type="subcellular location">
    <subcellularLocation>
        <location evidence="17">Cell inner membrane</location>
        <topology evidence="17">Lipid-anchor</topology>
        <orientation evidence="17">Periplasmic side</orientation>
    </subcellularLocation>
</comment>
<dbReference type="Gene3D" id="3.10.520.10">
    <property type="entry name" value="ApbE-like domains"/>
    <property type="match status" value="1"/>
</dbReference>
<keyword evidence="8 18" id="KW-0479">Metal-binding</keyword>
<dbReference type="InterPro" id="IPR024932">
    <property type="entry name" value="ApbE"/>
</dbReference>
<dbReference type="Pfam" id="PF02424">
    <property type="entry name" value="ApbE"/>
    <property type="match status" value="1"/>
</dbReference>
<feature type="binding site" evidence="19">
    <location>
        <position position="300"/>
    </location>
    <ligand>
        <name>Mg(2+)</name>
        <dbReference type="ChEBI" id="CHEBI:18420"/>
    </ligand>
</feature>
<dbReference type="SUPFAM" id="SSF143631">
    <property type="entry name" value="ApbE-like"/>
    <property type="match status" value="1"/>
</dbReference>
<evidence type="ECO:0000256" key="12">
    <source>
        <dbReference type="ARBA" id="ARBA00023136"/>
    </source>
</evidence>
<reference evidence="20 21" key="1">
    <citation type="journal article" date="2016" name="Appl. Environ. Microbiol.">
        <title>Lack of Overt Genome Reduction in the Bryostatin-Producing Bryozoan Symbiont "Candidatus Endobugula sertula".</title>
        <authorList>
            <person name="Miller I.J."/>
            <person name="Vanee N."/>
            <person name="Fong S.S."/>
            <person name="Lim-Fong G.E."/>
            <person name="Kwan J.C."/>
        </authorList>
    </citation>
    <scope>NUCLEOTIDE SEQUENCE [LARGE SCALE GENOMIC DNA]</scope>
    <source>
        <strain evidence="20">AB1-4</strain>
    </source>
</reference>
<dbReference type="AlphaFoldDB" id="A0A1D2QSR0"/>
<evidence type="ECO:0000256" key="6">
    <source>
        <dbReference type="ARBA" id="ARBA00022630"/>
    </source>
</evidence>
<keyword evidence="9" id="KW-0732">Signal</keyword>
<dbReference type="GO" id="GO:0046872">
    <property type="term" value="F:metal ion binding"/>
    <property type="evidence" value="ECO:0007669"/>
    <property type="project" value="UniProtKB-UniRule"/>
</dbReference>
<dbReference type="EC" id="2.7.1.180" evidence="2 18"/>
<evidence type="ECO:0000256" key="11">
    <source>
        <dbReference type="ARBA" id="ARBA00022842"/>
    </source>
</evidence>
<evidence type="ECO:0000256" key="17">
    <source>
        <dbReference type="ARBA" id="ARBA00060485"/>
    </source>
</evidence>